<evidence type="ECO:0000256" key="1">
    <source>
        <dbReference type="ARBA" id="ARBA00009369"/>
    </source>
</evidence>
<dbReference type="EMBL" id="JAMZEJ010000003">
    <property type="protein sequence ID" value="MCQ8240118.1"/>
    <property type="molecule type" value="Genomic_DNA"/>
</dbReference>
<dbReference type="InterPro" id="IPR055342">
    <property type="entry name" value="MreC_beta-barrel_core"/>
</dbReference>
<evidence type="ECO:0000256" key="5">
    <source>
        <dbReference type="SAM" id="MobiDB-lite"/>
    </source>
</evidence>
<comment type="similarity">
    <text evidence="1">Belongs to the MreC family.</text>
</comment>
<evidence type="ECO:0000256" key="2">
    <source>
        <dbReference type="ARBA" id="ARBA00013855"/>
    </source>
</evidence>
<organism evidence="7 8">
    <name type="scientific">Rhizosaccharibacter radicis</name>
    <dbReference type="NCBI Taxonomy" id="2782605"/>
    <lineage>
        <taxon>Bacteria</taxon>
        <taxon>Pseudomonadati</taxon>
        <taxon>Pseudomonadota</taxon>
        <taxon>Alphaproteobacteria</taxon>
        <taxon>Acetobacterales</taxon>
        <taxon>Acetobacteraceae</taxon>
        <taxon>Rhizosaccharibacter</taxon>
    </lineage>
</organism>
<dbReference type="PANTHER" id="PTHR34138:SF1">
    <property type="entry name" value="CELL SHAPE-DETERMINING PROTEIN MREC"/>
    <property type="match status" value="1"/>
</dbReference>
<evidence type="ECO:0000256" key="3">
    <source>
        <dbReference type="ARBA" id="ARBA00022960"/>
    </source>
</evidence>
<proteinExistence type="inferred from homology"/>
<keyword evidence="8" id="KW-1185">Reference proteome</keyword>
<dbReference type="RefSeq" id="WP_422918869.1">
    <property type="nucleotide sequence ID" value="NZ_JAMZEJ010000003.1"/>
</dbReference>
<protein>
    <recommendedName>
        <fullName evidence="2">Cell shape-determining protein MreC</fullName>
    </recommendedName>
    <alternativeName>
        <fullName evidence="4">Cell shape protein MreC</fullName>
    </alternativeName>
</protein>
<evidence type="ECO:0000313" key="7">
    <source>
        <dbReference type="EMBL" id="MCQ8240118.1"/>
    </source>
</evidence>
<dbReference type="Gene3D" id="2.40.10.340">
    <property type="entry name" value="Rod shape-determining protein MreC, domain 1"/>
    <property type="match status" value="1"/>
</dbReference>
<name>A0ABT1VWR8_9PROT</name>
<reference evidence="7 8" key="1">
    <citation type="submission" date="2022-06" db="EMBL/GenBank/DDBJ databases">
        <title>Rhizosaccharibacter gen. nov. sp. nov. KSS12, endophytic bacteria isolated from sugarcane.</title>
        <authorList>
            <person name="Pitiwittayakul N."/>
        </authorList>
    </citation>
    <scope>NUCLEOTIDE SEQUENCE [LARGE SCALE GENOMIC DNA]</scope>
    <source>
        <strain evidence="7 8">KSS12</strain>
    </source>
</reference>
<evidence type="ECO:0000256" key="4">
    <source>
        <dbReference type="ARBA" id="ARBA00032089"/>
    </source>
</evidence>
<feature type="region of interest" description="Disordered" evidence="5">
    <location>
        <begin position="300"/>
        <end position="343"/>
    </location>
</feature>
<evidence type="ECO:0000259" key="6">
    <source>
        <dbReference type="Pfam" id="PF04085"/>
    </source>
</evidence>
<feature type="domain" description="Rod shape-determining protein MreC beta-barrel core" evidence="6">
    <location>
        <begin position="137"/>
        <end position="242"/>
    </location>
</feature>
<keyword evidence="3" id="KW-0133">Cell shape</keyword>
<dbReference type="NCBIfam" id="NF010512">
    <property type="entry name" value="PRK13922.12-1"/>
    <property type="match status" value="1"/>
</dbReference>
<dbReference type="InterPro" id="IPR042175">
    <property type="entry name" value="Cell/Rod_MreC_2"/>
</dbReference>
<comment type="caution">
    <text evidence="7">The sequence shown here is derived from an EMBL/GenBank/DDBJ whole genome shotgun (WGS) entry which is preliminary data.</text>
</comment>
<accession>A0ABT1VWR8</accession>
<dbReference type="InterPro" id="IPR007221">
    <property type="entry name" value="MreC"/>
</dbReference>
<dbReference type="Proteomes" id="UP001524547">
    <property type="component" value="Unassembled WGS sequence"/>
</dbReference>
<dbReference type="PROSITE" id="PS51257">
    <property type="entry name" value="PROKAR_LIPOPROTEIN"/>
    <property type="match status" value="1"/>
</dbReference>
<dbReference type="Gene3D" id="2.40.10.350">
    <property type="entry name" value="Rod shape-determining protein MreC, domain 2"/>
    <property type="match status" value="1"/>
</dbReference>
<dbReference type="PANTHER" id="PTHR34138">
    <property type="entry name" value="CELL SHAPE-DETERMINING PROTEIN MREC"/>
    <property type="match status" value="1"/>
</dbReference>
<dbReference type="InterPro" id="IPR042177">
    <property type="entry name" value="Cell/Rod_1"/>
</dbReference>
<dbReference type="Pfam" id="PF04085">
    <property type="entry name" value="MreC"/>
    <property type="match status" value="1"/>
</dbReference>
<gene>
    <name evidence="7" type="primary">mreC</name>
    <name evidence="7" type="ORF">NFI88_04595</name>
</gene>
<evidence type="ECO:0000313" key="8">
    <source>
        <dbReference type="Proteomes" id="UP001524547"/>
    </source>
</evidence>
<sequence>MIRLSILTRQALAKLTLPLLLLLACGLVVLGQADRRVAERARVAVSDALAPLYGLMARPLSGLRDAGGEAQHLVDVAAENERLRAENMRLRRWYNVAVALQAENAQLKDQLHWMPDPAPSFVTARAVADTGGVYARSLLVSLPGDVSISKGEVAVDASGLMGRVTEVGTRSARILLINDITSRVPVTLTGSHASAMMVGTNNATPRLMYFPEDVHPAEGERVVTSSEADALPAGLPVGTVHYERPGMPVVEPFAALDRPGIVRLFDYGLTDIVPPEAAARVGPRPAGRGAVGPVPGAPGGAAAPVAAPPSFPASHGASGEPAVTPSLPVLPIRGFSKPAIGRG</sequence>